<dbReference type="Pfam" id="PF00120">
    <property type="entry name" value="Gln-synt_C"/>
    <property type="match status" value="1"/>
</dbReference>
<dbReference type="Pfam" id="PF03951">
    <property type="entry name" value="Gln-synt_N"/>
    <property type="match status" value="1"/>
</dbReference>
<dbReference type="Proteomes" id="UP001202402">
    <property type="component" value="Unassembled WGS sequence"/>
</dbReference>
<evidence type="ECO:0000313" key="11">
    <source>
        <dbReference type="EMBL" id="MCH4285965.1"/>
    </source>
</evidence>
<evidence type="ECO:0000256" key="8">
    <source>
        <dbReference type="RuleBase" id="RU000384"/>
    </source>
</evidence>
<dbReference type="InterPro" id="IPR036651">
    <property type="entry name" value="Gln_synt_N_sf"/>
</dbReference>
<keyword evidence="3" id="KW-0436">Ligase</keyword>
<dbReference type="InterPro" id="IPR008146">
    <property type="entry name" value="Gln_synth_cat_dom"/>
</dbReference>
<dbReference type="EMBL" id="JAKVPQ010000010">
    <property type="protein sequence ID" value="MCH4285965.1"/>
    <property type="molecule type" value="Genomic_DNA"/>
</dbReference>
<feature type="domain" description="GS beta-grasp" evidence="9">
    <location>
        <begin position="15"/>
        <end position="100"/>
    </location>
</feature>
<evidence type="ECO:0000256" key="7">
    <source>
        <dbReference type="PROSITE-ProRule" id="PRU01330"/>
    </source>
</evidence>
<evidence type="ECO:0000256" key="4">
    <source>
        <dbReference type="ARBA" id="ARBA00022741"/>
    </source>
</evidence>
<comment type="caution">
    <text evidence="11">The sequence shown here is derived from an EMBL/GenBank/DDBJ whole genome shotgun (WGS) entry which is preliminary data.</text>
</comment>
<dbReference type="PANTHER" id="PTHR43785:SF12">
    <property type="entry name" value="TYPE-1 GLUTAMINE SYNTHETASE 2"/>
    <property type="match status" value="1"/>
</dbReference>
<dbReference type="SUPFAM" id="SSF54368">
    <property type="entry name" value="Glutamine synthetase, N-terminal domain"/>
    <property type="match status" value="1"/>
</dbReference>
<accession>A0ABS9R8K6</accession>
<dbReference type="InterPro" id="IPR027303">
    <property type="entry name" value="Gln_synth_gly_rich_site"/>
</dbReference>
<evidence type="ECO:0000256" key="2">
    <source>
        <dbReference type="ARBA" id="ARBA00009897"/>
    </source>
</evidence>
<evidence type="ECO:0000256" key="3">
    <source>
        <dbReference type="ARBA" id="ARBA00022598"/>
    </source>
</evidence>
<feature type="domain" description="GS catalytic" evidence="10">
    <location>
        <begin position="107"/>
        <end position="403"/>
    </location>
</feature>
<keyword evidence="6" id="KW-0460">Magnesium</keyword>
<dbReference type="PROSITE" id="PS00181">
    <property type="entry name" value="GLNA_ATP"/>
    <property type="match status" value="1"/>
</dbReference>
<dbReference type="PANTHER" id="PTHR43785">
    <property type="entry name" value="GAMMA-GLUTAMYLPUTRESCINE SYNTHETASE"/>
    <property type="match status" value="1"/>
</dbReference>
<reference evidence="11 12" key="1">
    <citation type="submission" date="2022-02" db="EMBL/GenBank/DDBJ databases">
        <title>Genome of Erysipelotrichaceae sp. nov. NSJ-176 isolated from human feces.</title>
        <authorList>
            <person name="Abdugheni R."/>
        </authorList>
    </citation>
    <scope>NUCLEOTIDE SEQUENCE [LARGE SCALE GENOMIC DNA]</scope>
    <source>
        <strain evidence="11 12">NSJ-176</strain>
    </source>
</reference>
<name>A0ABS9R8K6_9FIRM</name>
<evidence type="ECO:0000259" key="9">
    <source>
        <dbReference type="PROSITE" id="PS51986"/>
    </source>
</evidence>
<sequence>MVTTENDMMDFIEEYDVKFIRLAFFDLLGRQKNISIMPNELSRALTTGMSFDASAIDGFKSIADSDLFLVPDISTLAILPWRPQSGRVVRMYCDIRYLNGEAFELDCRKILYRTLSKYQESGYEFMAGTECEFYLFLRDDDENPTKVPYDHAGYCDIAPLDKGENVRREICLELEEMDIIPESSHHEHGPGQNEIDFKFDEIMSACDNLMTFKNVVDVVALQNGLKADFSPKPMAGAAGNGLHLNLSLYQNGENLFVVSEDTLHAFIAGILYHIREITAFLNPMEESYDRLGKDKAPKYIAYSRNNRSALIRIPAADQHHTRIELRSPDPMCNPYLAFTLLVEAGMDGIKQHMHVEEVKGDIFEHHELLQQLPNTLADAKKIARESSFVKNILPQDIIDWYCR</sequence>
<dbReference type="InterPro" id="IPR008147">
    <property type="entry name" value="Gln_synt_N"/>
</dbReference>
<evidence type="ECO:0000256" key="5">
    <source>
        <dbReference type="ARBA" id="ARBA00022840"/>
    </source>
</evidence>
<keyword evidence="12" id="KW-1185">Reference proteome</keyword>
<dbReference type="SMART" id="SM01230">
    <property type="entry name" value="Gln-synt_C"/>
    <property type="match status" value="1"/>
</dbReference>
<dbReference type="InterPro" id="IPR014746">
    <property type="entry name" value="Gln_synth/guanido_kin_cat_dom"/>
</dbReference>
<dbReference type="Gene3D" id="3.30.590.10">
    <property type="entry name" value="Glutamine synthetase/guanido kinase, catalytic domain"/>
    <property type="match status" value="1"/>
</dbReference>
<dbReference type="RefSeq" id="WP_117453528.1">
    <property type="nucleotide sequence ID" value="NZ_JAKVPQ010000010.1"/>
</dbReference>
<gene>
    <name evidence="11" type="ORF">LQE99_12620</name>
</gene>
<organism evidence="11 12">
    <name type="scientific">Amedibacillus hominis</name>
    <dbReference type="NCBI Taxonomy" id="2897776"/>
    <lineage>
        <taxon>Bacteria</taxon>
        <taxon>Bacillati</taxon>
        <taxon>Bacillota</taxon>
        <taxon>Erysipelotrichia</taxon>
        <taxon>Erysipelotrichales</taxon>
        <taxon>Erysipelotrichaceae</taxon>
        <taxon>Amedibacillus</taxon>
    </lineage>
</organism>
<evidence type="ECO:0000313" key="12">
    <source>
        <dbReference type="Proteomes" id="UP001202402"/>
    </source>
</evidence>
<protein>
    <submittedName>
        <fullName evidence="11">Glutamine synthetase family protein</fullName>
    </submittedName>
</protein>
<dbReference type="PROSITE" id="PS51986">
    <property type="entry name" value="GS_BETA_GRASP"/>
    <property type="match status" value="1"/>
</dbReference>
<dbReference type="SUPFAM" id="SSF55931">
    <property type="entry name" value="Glutamine synthetase/guanido kinase"/>
    <property type="match status" value="1"/>
</dbReference>
<evidence type="ECO:0000256" key="6">
    <source>
        <dbReference type="ARBA" id="ARBA00022842"/>
    </source>
</evidence>
<keyword evidence="4" id="KW-0547">Nucleotide-binding</keyword>
<dbReference type="Gene3D" id="3.10.20.70">
    <property type="entry name" value="Glutamine synthetase, N-terminal domain"/>
    <property type="match status" value="1"/>
</dbReference>
<comment type="cofactor">
    <cofactor evidence="1">
        <name>Mg(2+)</name>
        <dbReference type="ChEBI" id="CHEBI:18420"/>
    </cofactor>
</comment>
<proteinExistence type="inferred from homology"/>
<keyword evidence="5" id="KW-0067">ATP-binding</keyword>
<evidence type="ECO:0000259" key="10">
    <source>
        <dbReference type="PROSITE" id="PS51987"/>
    </source>
</evidence>
<comment type="similarity">
    <text evidence="2 7 8">Belongs to the glutamine synthetase family.</text>
</comment>
<evidence type="ECO:0000256" key="1">
    <source>
        <dbReference type="ARBA" id="ARBA00001946"/>
    </source>
</evidence>
<dbReference type="PROSITE" id="PS51987">
    <property type="entry name" value="GS_CATALYTIC"/>
    <property type="match status" value="1"/>
</dbReference>